<evidence type="ECO:0000313" key="4">
    <source>
        <dbReference type="Proteomes" id="UP001164459"/>
    </source>
</evidence>
<proteinExistence type="predicted"/>
<gene>
    <name evidence="3" type="ORF">O0S08_03240</name>
</gene>
<keyword evidence="2" id="KW-0732">Signal</keyword>
<feature type="chain" id="PRO_5045543959" description="Pectate lyase superfamily protein" evidence="2">
    <location>
        <begin position="29"/>
        <end position="613"/>
    </location>
</feature>
<feature type="signal peptide" evidence="2">
    <location>
        <begin position="1"/>
        <end position="28"/>
    </location>
</feature>
<feature type="compositionally biased region" description="Low complexity" evidence="1">
    <location>
        <begin position="33"/>
        <end position="102"/>
    </location>
</feature>
<dbReference type="SUPFAM" id="SSF51126">
    <property type="entry name" value="Pectin lyase-like"/>
    <property type="match status" value="1"/>
</dbReference>
<dbReference type="InterPro" id="IPR011050">
    <property type="entry name" value="Pectin_lyase_fold/virulence"/>
</dbReference>
<dbReference type="InterPro" id="IPR012334">
    <property type="entry name" value="Pectin_lyas_fold"/>
</dbReference>
<accession>A0ABY7H7B5</accession>
<feature type="region of interest" description="Disordered" evidence="1">
    <location>
        <begin position="29"/>
        <end position="120"/>
    </location>
</feature>
<evidence type="ECO:0000256" key="1">
    <source>
        <dbReference type="SAM" id="MobiDB-lite"/>
    </source>
</evidence>
<keyword evidence="4" id="KW-1185">Reference proteome</keyword>
<protein>
    <recommendedName>
        <fullName evidence="5">Pectate lyase superfamily protein</fullName>
    </recommendedName>
</protein>
<reference evidence="3" key="1">
    <citation type="submission" date="2022-11" db="EMBL/GenBank/DDBJ databases">
        <title>Minimal conservation of predation-associated metabolite biosynthetic gene clusters underscores biosynthetic potential of Myxococcota including descriptions for ten novel species: Archangium lansinium sp. nov., Myxococcus landrumus sp. nov., Nannocystis bai.</title>
        <authorList>
            <person name="Ahearne A."/>
            <person name="Stevens C."/>
            <person name="Dowd S."/>
        </authorList>
    </citation>
    <scope>NUCLEOTIDE SEQUENCE</scope>
    <source>
        <strain evidence="3">Fl3</strain>
    </source>
</reference>
<dbReference type="Proteomes" id="UP001164459">
    <property type="component" value="Chromosome"/>
</dbReference>
<sequence>MASSYAVGLRRCAALCSILLVGSTACPAGGGATTDASGSETAATGESTTTTTGATTGTSAPTTSTDPTGGPTTSAPTTEGPGPDLGGVTTEDSSTGDDSTTGAAQCPPPLEQPPGSWTSQIVPVEGDALTYVADEQGNRIPDFSYAGYHRGEAPIPDVPMVLGVGPIAGDNTAHLQQAIDEVGAMPLGVDGLRGAVLLAPGEYEIHGTVLLRHSGVVLRGAGDGDDPATSTILRAIGDEPHQRAVLVVGNGDNDRWKPELPNTRSDIVSELVPVGARTFEVEEPSLYAVGDHVVIVHPCTEAWLAAVDHGGTAADEPWAGDILPLVFKRQILAIDGATLTIDAPVFNHLDRGLSQSYVYKADREGLVTEVGVEDLRIDIETLGGDDEDHAWSAIAVRGVEDAWVRRFTALHFGYAAVTVQTGVQVTVAEARALDPVAQITGERMYNFDVSNAQQVLFTDCHAVGGRHHFVSNGTSYTSGIVFHRSTSTGPNASSEGHRRWSMGLLYDNIVESAPAKDGMVVLGLYNRGDYGTGHGWSSAHSVAWNYATGDGVGVLQRPPTAQNYAIGGSGTFSGQKPPAPFAQPEGYIEGTNQGGLVPESLYERQLAERLCGL</sequence>
<organism evidence="3 4">
    <name type="scientific">Nannocystis punicea</name>
    <dbReference type="NCBI Taxonomy" id="2995304"/>
    <lineage>
        <taxon>Bacteria</taxon>
        <taxon>Pseudomonadati</taxon>
        <taxon>Myxococcota</taxon>
        <taxon>Polyangia</taxon>
        <taxon>Nannocystales</taxon>
        <taxon>Nannocystaceae</taxon>
        <taxon>Nannocystis</taxon>
    </lineage>
</organism>
<evidence type="ECO:0008006" key="5">
    <source>
        <dbReference type="Google" id="ProtNLM"/>
    </source>
</evidence>
<name>A0ABY7H7B5_9BACT</name>
<dbReference type="EMBL" id="CP114040">
    <property type="protein sequence ID" value="WAS95153.1"/>
    <property type="molecule type" value="Genomic_DNA"/>
</dbReference>
<dbReference type="Gene3D" id="2.160.20.10">
    <property type="entry name" value="Single-stranded right-handed beta-helix, Pectin lyase-like"/>
    <property type="match status" value="1"/>
</dbReference>
<dbReference type="RefSeq" id="WP_269037485.1">
    <property type="nucleotide sequence ID" value="NZ_CP114040.1"/>
</dbReference>
<evidence type="ECO:0000256" key="2">
    <source>
        <dbReference type="SAM" id="SignalP"/>
    </source>
</evidence>
<evidence type="ECO:0000313" key="3">
    <source>
        <dbReference type="EMBL" id="WAS95153.1"/>
    </source>
</evidence>